<organism evidence="1 2">
    <name type="scientific">Caerostris extrusa</name>
    <name type="common">Bark spider</name>
    <name type="synonym">Caerostris bankana</name>
    <dbReference type="NCBI Taxonomy" id="172846"/>
    <lineage>
        <taxon>Eukaryota</taxon>
        <taxon>Metazoa</taxon>
        <taxon>Ecdysozoa</taxon>
        <taxon>Arthropoda</taxon>
        <taxon>Chelicerata</taxon>
        <taxon>Arachnida</taxon>
        <taxon>Araneae</taxon>
        <taxon>Araneomorphae</taxon>
        <taxon>Entelegynae</taxon>
        <taxon>Araneoidea</taxon>
        <taxon>Araneidae</taxon>
        <taxon>Caerostris</taxon>
    </lineage>
</organism>
<evidence type="ECO:0000313" key="2">
    <source>
        <dbReference type="Proteomes" id="UP001054945"/>
    </source>
</evidence>
<dbReference type="AlphaFoldDB" id="A0AAV4SV22"/>
<accession>A0AAV4SV22</accession>
<sequence length="151" mass="16697">MSRDTTGGGEVSRWGISDDRPSVVGRSLSDSFIEISTRNALWRHSETTYPLNSSLELPVNANKHSLWRISGARRANVRSGDENAPLFQALVGLAASTDGSNHRDGRLVPGDLTGVNTRHGCRREGRDWRESAFLAHVTNSTVGFFWFRVSE</sequence>
<dbReference type="Proteomes" id="UP001054945">
    <property type="component" value="Unassembled WGS sequence"/>
</dbReference>
<name>A0AAV4SV22_CAEEX</name>
<dbReference type="EMBL" id="BPLR01010113">
    <property type="protein sequence ID" value="GIY36996.1"/>
    <property type="molecule type" value="Genomic_DNA"/>
</dbReference>
<comment type="caution">
    <text evidence="1">The sequence shown here is derived from an EMBL/GenBank/DDBJ whole genome shotgun (WGS) entry which is preliminary data.</text>
</comment>
<gene>
    <name evidence="1" type="ORF">CEXT_793461</name>
</gene>
<protein>
    <submittedName>
        <fullName evidence="1">Uncharacterized protein</fullName>
    </submittedName>
</protein>
<keyword evidence="2" id="KW-1185">Reference proteome</keyword>
<reference evidence="1 2" key="1">
    <citation type="submission" date="2021-06" db="EMBL/GenBank/DDBJ databases">
        <title>Caerostris extrusa draft genome.</title>
        <authorList>
            <person name="Kono N."/>
            <person name="Arakawa K."/>
        </authorList>
    </citation>
    <scope>NUCLEOTIDE SEQUENCE [LARGE SCALE GENOMIC DNA]</scope>
</reference>
<evidence type="ECO:0000313" key="1">
    <source>
        <dbReference type="EMBL" id="GIY36996.1"/>
    </source>
</evidence>
<proteinExistence type="predicted"/>